<dbReference type="InterPro" id="IPR036691">
    <property type="entry name" value="Endo/exonu/phosph_ase_sf"/>
</dbReference>
<dbReference type="STRING" id="1314800.A0A1B7MER0"/>
<reference evidence="1 2" key="1">
    <citation type="submission" date="2016-06" db="EMBL/GenBank/DDBJ databases">
        <title>Comparative genomics of the ectomycorrhizal sister species Rhizopogon vinicolor and Rhizopogon vesiculosus (Basidiomycota: Boletales) reveals a divergence of the mating type B locus.</title>
        <authorList>
            <consortium name="DOE Joint Genome Institute"/>
            <person name="Mujic A.B."/>
            <person name="Kuo A."/>
            <person name="Tritt A."/>
            <person name="Lipzen A."/>
            <person name="Chen C."/>
            <person name="Johnson J."/>
            <person name="Sharma A."/>
            <person name="Barry K."/>
            <person name="Grigoriev I.V."/>
            <person name="Spatafora J.W."/>
        </authorList>
    </citation>
    <scope>NUCLEOTIDE SEQUENCE [LARGE SCALE GENOMIC DNA]</scope>
    <source>
        <strain evidence="1 2">AM-OR11-026</strain>
    </source>
</reference>
<accession>A0A1B7MER0</accession>
<dbReference type="InParanoid" id="A0A1B7MER0"/>
<sequence>MGDFNRHHPLWEEIRNRHLYNYTTAQPLIDLIADYGMLQLLPLGLPTLQSLSTDNWTRPDNVFGMEQLLNAVLTCTTAPELKGPKTDHIPILLTLALETPQTNKEPKRNWRETDWENRITQVILDITDQCVPHTKPCPHARRWWTKQLTDLRHKVNRLSRQAYLMRGLPLHSCHDELKAARSLYADEITSTKKQHWIDWLED</sequence>
<dbReference type="OrthoDB" id="3261136at2759"/>
<evidence type="ECO:0000313" key="1">
    <source>
        <dbReference type="EMBL" id="OAX31068.1"/>
    </source>
</evidence>
<dbReference type="SUPFAM" id="SSF56219">
    <property type="entry name" value="DNase I-like"/>
    <property type="match status" value="1"/>
</dbReference>
<gene>
    <name evidence="1" type="ORF">K503DRAFT_704282</name>
</gene>
<feature type="non-terminal residue" evidence="1">
    <location>
        <position position="202"/>
    </location>
</feature>
<protein>
    <submittedName>
        <fullName evidence="1">Uncharacterized protein</fullName>
    </submittedName>
</protein>
<evidence type="ECO:0000313" key="2">
    <source>
        <dbReference type="Proteomes" id="UP000092154"/>
    </source>
</evidence>
<organism evidence="1 2">
    <name type="scientific">Rhizopogon vinicolor AM-OR11-026</name>
    <dbReference type="NCBI Taxonomy" id="1314800"/>
    <lineage>
        <taxon>Eukaryota</taxon>
        <taxon>Fungi</taxon>
        <taxon>Dikarya</taxon>
        <taxon>Basidiomycota</taxon>
        <taxon>Agaricomycotina</taxon>
        <taxon>Agaricomycetes</taxon>
        <taxon>Agaricomycetidae</taxon>
        <taxon>Boletales</taxon>
        <taxon>Suillineae</taxon>
        <taxon>Rhizopogonaceae</taxon>
        <taxon>Rhizopogon</taxon>
    </lineage>
</organism>
<name>A0A1B7MER0_9AGAM</name>
<dbReference type="AlphaFoldDB" id="A0A1B7MER0"/>
<dbReference type="Gene3D" id="3.60.10.10">
    <property type="entry name" value="Endonuclease/exonuclease/phosphatase"/>
    <property type="match status" value="1"/>
</dbReference>
<dbReference type="Proteomes" id="UP000092154">
    <property type="component" value="Unassembled WGS sequence"/>
</dbReference>
<keyword evidence="2" id="KW-1185">Reference proteome</keyword>
<proteinExistence type="predicted"/>
<dbReference type="EMBL" id="KV449617">
    <property type="protein sequence ID" value="OAX31068.1"/>
    <property type="molecule type" value="Genomic_DNA"/>
</dbReference>